<reference evidence="14 15" key="1">
    <citation type="submission" date="2020-08" db="EMBL/GenBank/DDBJ databases">
        <title>Genomic Encyclopedia of Type Strains, Phase IV (KMG-IV): sequencing the most valuable type-strain genomes for metagenomic binning, comparative biology and taxonomic classification.</title>
        <authorList>
            <person name="Goeker M."/>
        </authorList>
    </citation>
    <scope>NUCLEOTIDE SEQUENCE [LARGE SCALE GENOMIC DNA]</scope>
    <source>
        <strain evidence="14 15">DSM 2461</strain>
    </source>
</reference>
<feature type="binding site" evidence="10">
    <location>
        <position position="272"/>
    </location>
    <ligand>
        <name>anthranilate</name>
        <dbReference type="ChEBI" id="CHEBI:16567"/>
        <label>1</label>
    </ligand>
</feature>
<evidence type="ECO:0000313" key="14">
    <source>
        <dbReference type="EMBL" id="MBB6481916.1"/>
    </source>
</evidence>
<dbReference type="InterPro" id="IPR017459">
    <property type="entry name" value="Glycosyl_Trfase_fam3_N_dom"/>
</dbReference>
<organism evidence="14 15">
    <name type="scientific">Spirochaeta isovalerica</name>
    <dbReference type="NCBI Taxonomy" id="150"/>
    <lineage>
        <taxon>Bacteria</taxon>
        <taxon>Pseudomonadati</taxon>
        <taxon>Spirochaetota</taxon>
        <taxon>Spirochaetia</taxon>
        <taxon>Spirochaetales</taxon>
        <taxon>Spirochaetaceae</taxon>
        <taxon>Spirochaeta</taxon>
    </lineage>
</organism>
<dbReference type="PANTHER" id="PTHR43285:SF2">
    <property type="entry name" value="ANTHRANILATE PHOSPHORIBOSYLTRANSFERASE"/>
    <property type="match status" value="1"/>
</dbReference>
<keyword evidence="14" id="KW-0456">Lyase</keyword>
<dbReference type="NCBIfam" id="NF011201">
    <property type="entry name" value="PRK14607.1"/>
    <property type="match status" value="1"/>
</dbReference>
<dbReference type="InterPro" id="IPR029062">
    <property type="entry name" value="Class_I_gatase-like"/>
</dbReference>
<dbReference type="GO" id="GO:0004048">
    <property type="term" value="F:anthranilate phosphoribosyltransferase activity"/>
    <property type="evidence" value="ECO:0007669"/>
    <property type="project" value="UniProtKB-UniRule"/>
</dbReference>
<dbReference type="NCBIfam" id="TIGR00566">
    <property type="entry name" value="trpG_papA"/>
    <property type="match status" value="1"/>
</dbReference>
<dbReference type="SUPFAM" id="SSF52418">
    <property type="entry name" value="Nucleoside phosphorylase/phosphoribosyltransferase catalytic domain"/>
    <property type="match status" value="1"/>
</dbReference>
<keyword evidence="7 10" id="KW-0057">Aromatic amino acid biosynthesis</keyword>
<feature type="binding site" evidence="10">
    <location>
        <position position="312"/>
    </location>
    <ligand>
        <name>5-phospho-alpha-D-ribose 1-diphosphate</name>
        <dbReference type="ChEBI" id="CHEBI:58017"/>
    </ligand>
</feature>
<feature type="binding site" evidence="10">
    <location>
        <position position="280"/>
    </location>
    <ligand>
        <name>5-phospho-alpha-D-ribose 1-diphosphate</name>
        <dbReference type="ChEBI" id="CHEBI:58017"/>
    </ligand>
</feature>
<dbReference type="Proteomes" id="UP000587760">
    <property type="component" value="Unassembled WGS sequence"/>
</dbReference>
<feature type="binding site" evidence="10">
    <location>
        <position position="417"/>
    </location>
    <ligand>
        <name>Mg(2+)</name>
        <dbReference type="ChEBI" id="CHEBI:18420"/>
        <label>2</label>
    </ligand>
</feature>
<dbReference type="Pfam" id="PF00591">
    <property type="entry name" value="Glycos_transf_3"/>
    <property type="match status" value="1"/>
</dbReference>
<comment type="function">
    <text evidence="10">Catalyzes the transfer of the phosphoribosyl group of 5-phosphorylribose-1-pyrophosphate (PRPP) to anthranilate to yield N-(5'-phosphoribosyl)-anthranilate (PRA).</text>
</comment>
<dbReference type="RefSeq" id="WP_184748149.1">
    <property type="nucleotide sequence ID" value="NZ_JACHGJ010000008.1"/>
</dbReference>
<dbReference type="GO" id="GO:0000162">
    <property type="term" value="P:L-tryptophan biosynthetic process"/>
    <property type="evidence" value="ECO:0007669"/>
    <property type="project" value="UniProtKB-UniRule"/>
</dbReference>
<comment type="similarity">
    <text evidence="9">In the C-terminal section; belongs to the anthranilate phosphoribosyltransferase family.</text>
</comment>
<dbReference type="Gene3D" id="3.40.50.880">
    <property type="match status" value="1"/>
</dbReference>
<dbReference type="AlphaFoldDB" id="A0A841RE69"/>
<dbReference type="PRINTS" id="PR00097">
    <property type="entry name" value="ANTSNTHASEII"/>
</dbReference>
<feature type="binding site" evidence="10">
    <location>
        <position position="303"/>
    </location>
    <ligand>
        <name>anthranilate</name>
        <dbReference type="ChEBI" id="CHEBI:16567"/>
        <label>1</label>
    </ligand>
</feature>
<dbReference type="PRINTS" id="PR00096">
    <property type="entry name" value="GATASE"/>
</dbReference>
<dbReference type="GO" id="GO:0016829">
    <property type="term" value="F:lyase activity"/>
    <property type="evidence" value="ECO:0007669"/>
    <property type="project" value="UniProtKB-KW"/>
</dbReference>
<feature type="domain" description="Glutamine amidotransferase" evidence="11">
    <location>
        <begin position="3"/>
        <end position="186"/>
    </location>
</feature>
<keyword evidence="3 10" id="KW-0328">Glycosyltransferase</keyword>
<comment type="subunit">
    <text evidence="10">Homodimer.</text>
</comment>
<dbReference type="Gene3D" id="3.40.1030.10">
    <property type="entry name" value="Nucleoside phosphorylase/phosphoribosyltransferase catalytic domain"/>
    <property type="match status" value="1"/>
</dbReference>
<dbReference type="Pfam" id="PF02885">
    <property type="entry name" value="Glycos_trans_3N"/>
    <property type="match status" value="1"/>
</dbReference>
<dbReference type="InterPro" id="IPR017926">
    <property type="entry name" value="GATASE"/>
</dbReference>
<feature type="binding site" evidence="10">
    <location>
        <begin position="300"/>
        <end position="308"/>
    </location>
    <ligand>
        <name>5-phospho-alpha-D-ribose 1-diphosphate</name>
        <dbReference type="ChEBI" id="CHEBI:58017"/>
    </ligand>
</feature>
<keyword evidence="5 10" id="KW-0822">Tryptophan biosynthesis</keyword>
<dbReference type="CDD" id="cd01743">
    <property type="entry name" value="GATase1_Anthranilate_Synthase"/>
    <property type="match status" value="1"/>
</dbReference>
<comment type="pathway">
    <text evidence="1 10">Amino-acid biosynthesis; L-tryptophan biosynthesis; L-tryptophan from chorismate: step 2/5.</text>
</comment>
<dbReference type="PROSITE" id="PS51273">
    <property type="entry name" value="GATASE_TYPE_1"/>
    <property type="match status" value="1"/>
</dbReference>
<dbReference type="PANTHER" id="PTHR43285">
    <property type="entry name" value="ANTHRANILATE PHOSPHORIBOSYLTRANSFERASE"/>
    <property type="match status" value="1"/>
</dbReference>
<gene>
    <name evidence="10" type="primary">trpD</name>
    <name evidence="14" type="ORF">HNR50_003597</name>
</gene>
<feature type="binding site" evidence="10">
    <location>
        <begin position="275"/>
        <end position="276"/>
    </location>
    <ligand>
        <name>5-phospho-alpha-D-ribose 1-diphosphate</name>
        <dbReference type="ChEBI" id="CHEBI:58017"/>
    </ligand>
</feature>
<dbReference type="PRINTS" id="PR00099">
    <property type="entry name" value="CPSGATASE"/>
</dbReference>
<dbReference type="InterPro" id="IPR000312">
    <property type="entry name" value="Glycosyl_Trfase_fam3"/>
</dbReference>
<keyword evidence="6" id="KW-0315">Glutamine amidotransferase</keyword>
<comment type="cofactor">
    <cofactor evidence="10">
        <name>Mg(2+)</name>
        <dbReference type="ChEBI" id="CHEBI:18420"/>
    </cofactor>
    <text evidence="10">Binds 2 magnesium ions per monomer.</text>
</comment>
<name>A0A841RE69_9SPIO</name>
<feature type="domain" description="Glycosyl transferase family 3" evidence="12">
    <location>
        <begin position="266"/>
        <end position="516"/>
    </location>
</feature>
<evidence type="ECO:0000313" key="15">
    <source>
        <dbReference type="Proteomes" id="UP000587760"/>
    </source>
</evidence>
<evidence type="ECO:0000256" key="10">
    <source>
        <dbReference type="HAMAP-Rule" id="MF_00211"/>
    </source>
</evidence>
<keyword evidence="2 10" id="KW-0028">Amino-acid biosynthesis</keyword>
<evidence type="ECO:0000256" key="5">
    <source>
        <dbReference type="ARBA" id="ARBA00022822"/>
    </source>
</evidence>
<dbReference type="GO" id="GO:0005829">
    <property type="term" value="C:cytosol"/>
    <property type="evidence" value="ECO:0007669"/>
    <property type="project" value="TreeGrafter"/>
</dbReference>
<dbReference type="NCBIfam" id="TIGR01245">
    <property type="entry name" value="trpD"/>
    <property type="match status" value="1"/>
</dbReference>
<dbReference type="Gene3D" id="1.20.970.10">
    <property type="entry name" value="Transferase, Pyrimidine Nucleoside Phosphorylase, Chain C"/>
    <property type="match status" value="1"/>
</dbReference>
<dbReference type="EMBL" id="JACHGJ010000008">
    <property type="protein sequence ID" value="MBB6481916.1"/>
    <property type="molecule type" value="Genomic_DNA"/>
</dbReference>
<comment type="catalytic activity">
    <reaction evidence="8 10">
        <text>N-(5-phospho-beta-D-ribosyl)anthranilate + diphosphate = 5-phospho-alpha-D-ribose 1-diphosphate + anthranilate</text>
        <dbReference type="Rhea" id="RHEA:11768"/>
        <dbReference type="ChEBI" id="CHEBI:16567"/>
        <dbReference type="ChEBI" id="CHEBI:18277"/>
        <dbReference type="ChEBI" id="CHEBI:33019"/>
        <dbReference type="ChEBI" id="CHEBI:58017"/>
        <dbReference type="EC" id="2.4.2.18"/>
    </reaction>
</comment>
<sequence length="529" mass="57033">MILLIDNFDSFTYNVYQFLTELTDIPVEVHRNNAISIEDIREMNPHAIIISPGPGRPEDAGISMETVRTFAGKIPILGVCLGHQVIGEVFGGKIIPAARIVHGMVEPVSHDGKGVFRNLSAPLNCTRYHSLAIEEKSLPAELEITARTPDGEIMGVRHRDYVVEGVQFHPESIASEEGKRMLRNFLNYRKEPFDVKGKLEKIMNGQDLNRDEAVLFMEELTDGSLSDIHIAGYLTAFNTKGVCAEEIAGCASVLHKKRVPVKTGEPVLDIVGTGGDGIGTFNISSFSALVAAAGGAAVAKHGNRAVSSRSGSADFYREMGVPVDISPQQAEKLLSDARFSFLFAPVYHKAMRFAAPVRKALGVKSIMNLLGPLVNPAAAEYQIIGVYREDLCEIMADAAHMLGVKRVMVIYGQDGIDELSVSAPSRVIVIDERGQKEDYIFDPAALGIGPYSLDDLKGGDAAENAALARDLLDGKGRPAIRDAVLLNGGAGLYIYGLAGSIEEGYKIAKTSLESGKVQQLLGHLQGSFS</sequence>
<dbReference type="EC" id="2.4.2.18" evidence="10"/>
<dbReference type="Pfam" id="PF00117">
    <property type="entry name" value="GATase"/>
    <property type="match status" value="1"/>
</dbReference>
<keyword evidence="4 10" id="KW-0808">Transferase</keyword>
<keyword evidence="10" id="KW-0460">Magnesium</keyword>
<evidence type="ECO:0000256" key="3">
    <source>
        <dbReference type="ARBA" id="ARBA00022676"/>
    </source>
</evidence>
<dbReference type="SUPFAM" id="SSF47648">
    <property type="entry name" value="Nucleoside phosphorylase/phosphoribosyltransferase N-terminal domain"/>
    <property type="match status" value="1"/>
</dbReference>
<evidence type="ECO:0000256" key="9">
    <source>
        <dbReference type="ARBA" id="ARBA00061188"/>
    </source>
</evidence>
<evidence type="ECO:0000256" key="8">
    <source>
        <dbReference type="ARBA" id="ARBA00052328"/>
    </source>
</evidence>
<keyword evidence="15" id="KW-1185">Reference proteome</keyword>
<feature type="binding site" evidence="10">
    <location>
        <position position="418"/>
    </location>
    <ligand>
        <name>Mg(2+)</name>
        <dbReference type="ChEBI" id="CHEBI:18420"/>
        <label>2</label>
    </ligand>
</feature>
<keyword evidence="10" id="KW-0479">Metal-binding</keyword>
<evidence type="ECO:0000256" key="2">
    <source>
        <dbReference type="ARBA" id="ARBA00022605"/>
    </source>
</evidence>
<dbReference type="InterPro" id="IPR005940">
    <property type="entry name" value="Anthranilate_Pribosyl_Tfrase"/>
</dbReference>
<dbReference type="GO" id="GO:0000287">
    <property type="term" value="F:magnesium ion binding"/>
    <property type="evidence" value="ECO:0007669"/>
    <property type="project" value="UniProtKB-UniRule"/>
</dbReference>
<accession>A0A841RE69</accession>
<evidence type="ECO:0000259" key="11">
    <source>
        <dbReference type="Pfam" id="PF00117"/>
    </source>
</evidence>
<dbReference type="InterPro" id="IPR006221">
    <property type="entry name" value="TrpG/PapA_dom"/>
</dbReference>
<dbReference type="InterPro" id="IPR035902">
    <property type="entry name" value="Nuc_phospho_transferase"/>
</dbReference>
<dbReference type="InterPro" id="IPR036320">
    <property type="entry name" value="Glycosyl_Trfase_fam3_N_dom_sf"/>
</dbReference>
<comment type="similarity">
    <text evidence="10">Belongs to the anthranilate phosphoribosyltransferase family.</text>
</comment>
<dbReference type="FunFam" id="3.40.1030.10:FF:000002">
    <property type="entry name" value="Anthranilate phosphoribosyltransferase"/>
    <property type="match status" value="1"/>
</dbReference>
<feature type="binding site" evidence="10">
    <location>
        <position position="418"/>
    </location>
    <ligand>
        <name>Mg(2+)</name>
        <dbReference type="ChEBI" id="CHEBI:18420"/>
        <label>1</label>
    </ligand>
</feature>
<evidence type="ECO:0000259" key="12">
    <source>
        <dbReference type="Pfam" id="PF00591"/>
    </source>
</evidence>
<proteinExistence type="inferred from homology"/>
<dbReference type="FunFam" id="3.40.50.880:FF:000003">
    <property type="entry name" value="Anthranilate synthase component II"/>
    <property type="match status" value="1"/>
</dbReference>
<evidence type="ECO:0000256" key="4">
    <source>
        <dbReference type="ARBA" id="ARBA00022679"/>
    </source>
</evidence>
<feature type="domain" description="Glycosyl transferase family 3 N-terminal" evidence="13">
    <location>
        <begin position="199"/>
        <end position="254"/>
    </location>
</feature>
<dbReference type="UniPathway" id="UPA00035">
    <property type="reaction ID" value="UER00041"/>
</dbReference>
<feature type="binding site" evidence="10">
    <location>
        <position position="358"/>
    </location>
    <ligand>
        <name>anthranilate</name>
        <dbReference type="ChEBI" id="CHEBI:16567"/>
        <label>2</label>
    </ligand>
</feature>
<dbReference type="SUPFAM" id="SSF52317">
    <property type="entry name" value="Class I glutamine amidotransferase-like"/>
    <property type="match status" value="1"/>
</dbReference>
<protein>
    <recommendedName>
        <fullName evidence="10">Anthranilate phosphoribosyltransferase</fullName>
        <ecNumber evidence="10">2.4.2.18</ecNumber>
    </recommendedName>
</protein>
<evidence type="ECO:0000259" key="13">
    <source>
        <dbReference type="Pfam" id="PF02885"/>
    </source>
</evidence>
<feature type="binding site" evidence="10">
    <location>
        <position position="272"/>
    </location>
    <ligand>
        <name>5-phospho-alpha-D-ribose 1-diphosphate</name>
        <dbReference type="ChEBI" id="CHEBI:58017"/>
    </ligand>
</feature>
<evidence type="ECO:0000256" key="6">
    <source>
        <dbReference type="ARBA" id="ARBA00022962"/>
    </source>
</evidence>
<dbReference type="HAMAP" id="MF_00211">
    <property type="entry name" value="TrpD"/>
    <property type="match status" value="1"/>
</dbReference>
<evidence type="ECO:0000256" key="1">
    <source>
        <dbReference type="ARBA" id="ARBA00004907"/>
    </source>
</evidence>
<comment type="caution">
    <text evidence="14">The sequence shown here is derived from an EMBL/GenBank/DDBJ whole genome shotgun (WGS) entry which is preliminary data.</text>
</comment>
<evidence type="ECO:0000256" key="7">
    <source>
        <dbReference type="ARBA" id="ARBA00023141"/>
    </source>
</evidence>
<feature type="binding site" evidence="10">
    <location>
        <begin position="282"/>
        <end position="285"/>
    </location>
    <ligand>
        <name>5-phospho-alpha-D-ribose 1-diphosphate</name>
        <dbReference type="ChEBI" id="CHEBI:58017"/>
    </ligand>
</feature>
<comment type="caution">
    <text evidence="10">Lacks conserved residue(s) required for the propagation of feature annotation.</text>
</comment>
<feature type="binding site" evidence="10">
    <location>
        <position position="284"/>
    </location>
    <ligand>
        <name>Mg(2+)</name>
        <dbReference type="ChEBI" id="CHEBI:18420"/>
        <label>1</label>
    </ligand>
</feature>